<dbReference type="Gene3D" id="3.10.129.10">
    <property type="entry name" value="Hotdog Thioesterase"/>
    <property type="match status" value="1"/>
</dbReference>
<evidence type="ECO:0000313" key="2">
    <source>
        <dbReference type="Proteomes" id="UP000245375"/>
    </source>
</evidence>
<reference evidence="2" key="2">
    <citation type="submission" date="2018-05" db="EMBL/GenBank/DDBJ databases">
        <title>Algibacter marinivivus sp. nov., isolated from sample around a algae.</title>
        <authorList>
            <person name="Lu D."/>
        </authorList>
    </citation>
    <scope>NUCLEOTIDE SEQUENCE [LARGE SCALE GENOMIC DNA]</scope>
    <source>
        <strain evidence="2">ZY111</strain>
    </source>
</reference>
<accession>A0A2U2X7T4</accession>
<dbReference type="RefSeq" id="WP_109351829.1">
    <property type="nucleotide sequence ID" value="NZ_QFRI01000001.1"/>
</dbReference>
<evidence type="ECO:0000313" key="1">
    <source>
        <dbReference type="EMBL" id="PWH83824.1"/>
    </source>
</evidence>
<dbReference type="OrthoDB" id="9814774at2"/>
<keyword evidence="2" id="KW-1185">Reference proteome</keyword>
<gene>
    <name evidence="1" type="ORF">DIS18_04530</name>
</gene>
<dbReference type="SUPFAM" id="SSF54637">
    <property type="entry name" value="Thioesterase/thiol ester dehydrase-isomerase"/>
    <property type="match status" value="1"/>
</dbReference>
<reference evidence="1 2" key="1">
    <citation type="submission" date="2018-05" db="EMBL/GenBank/DDBJ databases">
        <title>Algibacter marinivivus sp. nov., isolated from sample around a algae.</title>
        <authorList>
            <person name="Zhong X."/>
        </authorList>
    </citation>
    <scope>NUCLEOTIDE SEQUENCE [LARGE SCALE GENOMIC DNA]</scope>
    <source>
        <strain evidence="1 2">ZY111</strain>
    </source>
</reference>
<sequence>MYRTLSRVAERFFTKAQIYKYGFNWSPMYRRSTGKVIEVSEDLHIVKIKIPLSWKNKNYVGSIFGGSMLSATDPIYMIQLMNILGNDYVVWDKAAIIKYKRPGKETIFCEFTFTPEEIVNIKNNVKDKGEIDIIKTPNIITKEGAVIAELSKTIYVASKAFYKTKRKQKANSSTKK</sequence>
<dbReference type="EMBL" id="QFRI01000001">
    <property type="protein sequence ID" value="PWH83824.1"/>
    <property type="molecule type" value="Genomic_DNA"/>
</dbReference>
<name>A0A2U2X7T4_9FLAO</name>
<dbReference type="InterPro" id="IPR029069">
    <property type="entry name" value="HotDog_dom_sf"/>
</dbReference>
<comment type="caution">
    <text evidence="1">The sequence shown here is derived from an EMBL/GenBank/DDBJ whole genome shotgun (WGS) entry which is preliminary data.</text>
</comment>
<dbReference type="Proteomes" id="UP000245375">
    <property type="component" value="Unassembled WGS sequence"/>
</dbReference>
<proteinExistence type="predicted"/>
<dbReference type="InterPro" id="IPR027961">
    <property type="entry name" value="DUF4442"/>
</dbReference>
<dbReference type="AlphaFoldDB" id="A0A2U2X7T4"/>
<reference evidence="2" key="3">
    <citation type="submission" date="2018-05" db="EMBL/GenBank/DDBJ databases">
        <authorList>
            <person name="Lu D."/>
        </authorList>
    </citation>
    <scope>NUCLEOTIDE SEQUENCE [LARGE SCALE GENOMIC DNA]</scope>
    <source>
        <strain evidence="2">ZY111</strain>
    </source>
</reference>
<dbReference type="Pfam" id="PF14539">
    <property type="entry name" value="DUF4442"/>
    <property type="match status" value="1"/>
</dbReference>
<organism evidence="1 2">
    <name type="scientific">Algibacter marinivivus</name>
    <dbReference type="NCBI Taxonomy" id="2100723"/>
    <lineage>
        <taxon>Bacteria</taxon>
        <taxon>Pseudomonadati</taxon>
        <taxon>Bacteroidota</taxon>
        <taxon>Flavobacteriia</taxon>
        <taxon>Flavobacteriales</taxon>
        <taxon>Flavobacteriaceae</taxon>
        <taxon>Algibacter</taxon>
    </lineage>
</organism>
<protein>
    <submittedName>
        <fullName evidence="1">DUF4442 domain-containing protein</fullName>
    </submittedName>
</protein>